<evidence type="ECO:0000313" key="2">
    <source>
        <dbReference type="EMBL" id="MBE1506804.1"/>
    </source>
</evidence>
<keyword evidence="3" id="KW-1185">Reference proteome</keyword>
<dbReference type="RefSeq" id="WP_192730447.1">
    <property type="nucleotide sequence ID" value="NZ_BAAAVL010000014.1"/>
</dbReference>
<evidence type="ECO:0000313" key="3">
    <source>
        <dbReference type="Proteomes" id="UP000620262"/>
    </source>
</evidence>
<reference evidence="2 3" key="1">
    <citation type="submission" date="2020-10" db="EMBL/GenBank/DDBJ databases">
        <title>Sequencing the genomes of 1000 actinobacteria strains.</title>
        <authorList>
            <person name="Klenk H.-P."/>
        </authorList>
    </citation>
    <scope>NUCLEOTIDE SEQUENCE [LARGE SCALE GENOMIC DNA]</scope>
    <source>
        <strain evidence="2 3">DSM 7307</strain>
    </source>
</reference>
<dbReference type="EMBL" id="JADBEC010000001">
    <property type="protein sequence ID" value="MBE1506804.1"/>
    <property type="molecule type" value="Genomic_DNA"/>
</dbReference>
<dbReference type="PANTHER" id="PTHR43162:SF1">
    <property type="entry name" value="PRESTALK A DIFFERENTIATION PROTEIN A"/>
    <property type="match status" value="1"/>
</dbReference>
<dbReference type="Proteomes" id="UP000620262">
    <property type="component" value="Unassembled WGS sequence"/>
</dbReference>
<dbReference type="Gene3D" id="3.40.50.720">
    <property type="entry name" value="NAD(P)-binding Rossmann-like Domain"/>
    <property type="match status" value="1"/>
</dbReference>
<dbReference type="Pfam" id="PF05368">
    <property type="entry name" value="NmrA"/>
    <property type="match status" value="1"/>
</dbReference>
<dbReference type="SUPFAM" id="SSF51735">
    <property type="entry name" value="NAD(P)-binding Rossmann-fold domains"/>
    <property type="match status" value="1"/>
</dbReference>
<accession>A0ABR9IUB3</accession>
<proteinExistence type="predicted"/>
<gene>
    <name evidence="2" type="ORF">H4W29_003985</name>
</gene>
<dbReference type="Gene3D" id="3.90.25.10">
    <property type="entry name" value="UDP-galactose 4-epimerase, domain 1"/>
    <property type="match status" value="1"/>
</dbReference>
<dbReference type="InterPro" id="IPR036291">
    <property type="entry name" value="NAD(P)-bd_dom_sf"/>
</dbReference>
<dbReference type="InterPro" id="IPR008030">
    <property type="entry name" value="NmrA-like"/>
</dbReference>
<feature type="domain" description="NmrA-like" evidence="1">
    <location>
        <begin position="5"/>
        <end position="277"/>
    </location>
</feature>
<dbReference type="InterPro" id="IPR051604">
    <property type="entry name" value="Ergot_Alk_Oxidoreductase"/>
</dbReference>
<organism evidence="2 3">
    <name type="scientific">Rhizobium viscosum</name>
    <name type="common">Arthrobacter viscosus</name>
    <dbReference type="NCBI Taxonomy" id="1673"/>
    <lineage>
        <taxon>Bacteria</taxon>
        <taxon>Pseudomonadati</taxon>
        <taxon>Pseudomonadota</taxon>
        <taxon>Alphaproteobacteria</taxon>
        <taxon>Hyphomicrobiales</taxon>
        <taxon>Rhizobiaceae</taxon>
        <taxon>Rhizobium/Agrobacterium group</taxon>
        <taxon>Rhizobium</taxon>
    </lineage>
</organism>
<name>A0ABR9IUB3_RHIVS</name>
<protein>
    <submittedName>
        <fullName evidence="2">Uncharacterized protein YbjT (DUF2867 family)</fullName>
    </submittedName>
</protein>
<dbReference type="PANTHER" id="PTHR43162">
    <property type="match status" value="1"/>
</dbReference>
<sequence>MSYIIHGATGAQGGPLYNRLLENGRDAIAAVRDPSKLQGKPAVATDMGLNSLIAAYRGAEGVFVHLPMGPEPVRIEQARNIVEAINEARPGRVIVSTSGNLVDVGDATRLPQTAIGILVRGVQESAVSSAIVAPKFYLENLLLPMVIDTVKTEGVLRYAFRNDFAVSWSSHFDVADVTERLFLDKNVTGMVGVGQLPGPTGVDLAGSFSRFFDRPVRFEALSPAEFGKILEPLTGPATPAIVHLYEELAKTEGQEIAEKTSAQKLLGIEPLTTEQWLTRIFR</sequence>
<evidence type="ECO:0000259" key="1">
    <source>
        <dbReference type="Pfam" id="PF05368"/>
    </source>
</evidence>
<comment type="caution">
    <text evidence="2">The sequence shown here is derived from an EMBL/GenBank/DDBJ whole genome shotgun (WGS) entry which is preliminary data.</text>
</comment>